<dbReference type="RefSeq" id="WP_273897649.1">
    <property type="nucleotide sequence ID" value="NZ_JAMDGS010000013.1"/>
</dbReference>
<evidence type="ECO:0000313" key="3">
    <source>
        <dbReference type="Proteomes" id="UP001150531"/>
    </source>
</evidence>
<keyword evidence="1" id="KW-0732">Signal</keyword>
<dbReference type="Proteomes" id="UP001150531">
    <property type="component" value="Unassembled WGS sequence"/>
</dbReference>
<dbReference type="PROSITE" id="PS51257">
    <property type="entry name" value="PROKAR_LIPOPROTEIN"/>
    <property type="match status" value="1"/>
</dbReference>
<gene>
    <name evidence="2" type="ORF">M5G18_20395</name>
</gene>
<name>A0ABT5PSW2_9PSED</name>
<proteinExistence type="predicted"/>
<dbReference type="EMBL" id="JAMDGS010000013">
    <property type="protein sequence ID" value="MDD1126967.1"/>
    <property type="molecule type" value="Genomic_DNA"/>
</dbReference>
<evidence type="ECO:0000313" key="2">
    <source>
        <dbReference type="EMBL" id="MDD1126967.1"/>
    </source>
</evidence>
<evidence type="ECO:0008006" key="4">
    <source>
        <dbReference type="Google" id="ProtNLM"/>
    </source>
</evidence>
<keyword evidence="3" id="KW-1185">Reference proteome</keyword>
<reference evidence="2" key="1">
    <citation type="submission" date="2022-05" db="EMBL/GenBank/DDBJ databases">
        <title>Novel Pseudomonas spp. Isolated from a Rainbow Trout Aquaculture Facility.</title>
        <authorList>
            <person name="Testerman T."/>
            <person name="Graf J."/>
        </authorList>
    </citation>
    <scope>NUCLEOTIDE SEQUENCE</scope>
    <source>
        <strain evidence="2">ID386</strain>
    </source>
</reference>
<feature type="chain" id="PRO_5046350980" description="Lipoprotein" evidence="1">
    <location>
        <begin position="27"/>
        <end position="517"/>
    </location>
</feature>
<protein>
    <recommendedName>
        <fullName evidence="4">Lipoprotein</fullName>
    </recommendedName>
</protein>
<organism evidence="2 3">
    <name type="scientific">Pseudomonas aphyarum</name>
    <dbReference type="NCBI Taxonomy" id="2942629"/>
    <lineage>
        <taxon>Bacteria</taxon>
        <taxon>Pseudomonadati</taxon>
        <taxon>Pseudomonadota</taxon>
        <taxon>Gammaproteobacteria</taxon>
        <taxon>Pseudomonadales</taxon>
        <taxon>Pseudomonadaceae</taxon>
        <taxon>Pseudomonas</taxon>
    </lineage>
</organism>
<comment type="caution">
    <text evidence="2">The sequence shown here is derived from an EMBL/GenBank/DDBJ whole genome shotgun (WGS) entry which is preliminary data.</text>
</comment>
<feature type="signal peptide" evidence="1">
    <location>
        <begin position="1"/>
        <end position="26"/>
    </location>
</feature>
<sequence length="517" mass="55182">MPVFKYAKAYRSAALFAACIATIAGCAVPTGTAHLYRAQTVTGADRSAARQLVNVYDPNSQETAIKKAAKGSLASQDVFSIYLTDGYFKYLRDFDGVNEVVIVAEFTEVSSGTKTDTVSKVLGPYLGVADRSGTPFLNKLLYGPKKLESDHINVRLTVLEYDQGENENSAAFLDFITSASQTLSLADPVTAAEIKFAKEVAKSLLSLNKDDVVMQIEFDLVGDTGQVGQQGSFIPLSPGNYVLINRERCSLGNCFGYLTHDGRSFNPVAWLGDAALLVPVALRRGLTDTPDQKALSPIELDKIKQRNQQVVDASGNVFTDKTWLSFSVVKGGDASLWETRRLLATAEDAIQSLSKKGAISGLESPDFKLAQDALNAARAKELQSQATLSFVSPVNAEGEFAPTITTTEYCLSHPATVKTIDAKFYQLANKGVPQALAVADIDRNKAKSTPNNTCYTVGGKALVAGNYEMVAVYGSDLGNQVQRIRYKVEDPAATKAAADAAAAAKAAAAKAAAKPTP</sequence>
<accession>A0ABT5PSW2</accession>
<evidence type="ECO:0000256" key="1">
    <source>
        <dbReference type="SAM" id="SignalP"/>
    </source>
</evidence>